<dbReference type="EMBL" id="JBHUOK010000030">
    <property type="protein sequence ID" value="MFD2790559.1"/>
    <property type="molecule type" value="Genomic_DNA"/>
</dbReference>
<evidence type="ECO:0000313" key="10">
    <source>
        <dbReference type="Proteomes" id="UP001597532"/>
    </source>
</evidence>
<dbReference type="GO" id="GO:0004066">
    <property type="term" value="F:asparagine synthase (glutamine-hydrolyzing) activity"/>
    <property type="evidence" value="ECO:0007669"/>
    <property type="project" value="UniProtKB-EC"/>
</dbReference>
<keyword evidence="10" id="KW-1185">Reference proteome</keyword>
<protein>
    <recommendedName>
        <fullName evidence="3">asparagine synthase (glutamine-hydrolyzing)</fullName>
        <ecNumber evidence="3">6.3.5.4</ecNumber>
    </recommendedName>
</protein>
<evidence type="ECO:0000256" key="6">
    <source>
        <dbReference type="ARBA" id="ARBA00022962"/>
    </source>
</evidence>
<comment type="similarity">
    <text evidence="2">Belongs to the asparagine synthetase family.</text>
</comment>
<dbReference type="Proteomes" id="UP001597532">
    <property type="component" value="Unassembled WGS sequence"/>
</dbReference>
<sequence>MCGIYITNIPFSIQEINDKLKSIEYRGPDNLGILKKKSVTLGHLRLSILDLDHRSDQPMQFDELYITYNGEIYNFLDLKNELSQLGHKFKTTSDTEVLLIGYKEWGAGILQKINGMFAFCIYDNSKQTLFCARDRIGVKPFYYFWEDGIFEICSQLRPLSSKKEINKEAVSIYLDCGYVPSPYSILDGIHKLPPGHYMEIDIPSKKMTITNYWDLNKVKIRKIPYSQAKTELHKLLTDAVKIRLQSDVPIGSFLSGGIDSALISSIAGKISNTPINTFSIGFDDPKFDESKVAEKFTTYIKSKHKTTICTAKDSLNLLPKLIEVYDEPFADDSALPSLLLNSVTKPYVTVALSGDGGDESFLGYNHFEWVMKYKWIFKIPLFIRKMLSHSFFMKIIGKGSKAATEILATDNLNNYISKVFVGFDSLNKERNLKWLSHYKGYTKWSNDPIQKTADLNIKLWLENDSNVKVDRASMAYSVEVRSPFLDYRIVEFARSLPISFRYQKNNRKRILRDILEEYIPKSVFNQPKKGFSVPLGDWIAVELKDEVLRILSDEFLNTVPNLDVSKFKYQLNQHMEGNRIYFTNIWKVFIYGKWCEEFGFYDFN</sequence>
<proteinExistence type="inferred from homology"/>
<evidence type="ECO:0000256" key="5">
    <source>
        <dbReference type="ARBA" id="ARBA00022840"/>
    </source>
</evidence>
<organism evidence="9 10">
    <name type="scientific">Arenibacter antarcticus</name>
    <dbReference type="NCBI Taxonomy" id="2040469"/>
    <lineage>
        <taxon>Bacteria</taxon>
        <taxon>Pseudomonadati</taxon>
        <taxon>Bacteroidota</taxon>
        <taxon>Flavobacteriia</taxon>
        <taxon>Flavobacteriales</taxon>
        <taxon>Flavobacteriaceae</taxon>
        <taxon>Arenibacter</taxon>
    </lineage>
</organism>
<dbReference type="PROSITE" id="PS51278">
    <property type="entry name" value="GATASE_TYPE_2"/>
    <property type="match status" value="1"/>
</dbReference>
<dbReference type="NCBIfam" id="TIGR01536">
    <property type="entry name" value="asn_synth_AEB"/>
    <property type="match status" value="1"/>
</dbReference>
<evidence type="ECO:0000256" key="4">
    <source>
        <dbReference type="ARBA" id="ARBA00022741"/>
    </source>
</evidence>
<accession>A0ABW5VI05</accession>
<dbReference type="InterPro" id="IPR014729">
    <property type="entry name" value="Rossmann-like_a/b/a_fold"/>
</dbReference>
<dbReference type="SUPFAM" id="SSF56235">
    <property type="entry name" value="N-terminal nucleophile aminohydrolases (Ntn hydrolases)"/>
    <property type="match status" value="1"/>
</dbReference>
<dbReference type="PANTHER" id="PTHR43284">
    <property type="entry name" value="ASPARAGINE SYNTHETASE (GLUTAMINE-HYDROLYZING)"/>
    <property type="match status" value="1"/>
</dbReference>
<keyword evidence="4" id="KW-0547">Nucleotide-binding</keyword>
<dbReference type="EC" id="6.3.5.4" evidence="3"/>
<keyword evidence="5" id="KW-0067">ATP-binding</keyword>
<evidence type="ECO:0000256" key="7">
    <source>
        <dbReference type="ARBA" id="ARBA00048741"/>
    </source>
</evidence>
<keyword evidence="6" id="KW-0315">Glutamine amidotransferase</keyword>
<dbReference type="Pfam" id="PF13537">
    <property type="entry name" value="GATase_7"/>
    <property type="match status" value="1"/>
</dbReference>
<dbReference type="SUPFAM" id="SSF52402">
    <property type="entry name" value="Adenine nucleotide alpha hydrolases-like"/>
    <property type="match status" value="1"/>
</dbReference>
<dbReference type="CDD" id="cd01991">
    <property type="entry name" value="Asn_synthase_B_C"/>
    <property type="match status" value="1"/>
</dbReference>
<dbReference type="RefSeq" id="WP_251806736.1">
    <property type="nucleotide sequence ID" value="NZ_CP166679.1"/>
</dbReference>
<feature type="domain" description="Glutamine amidotransferase type-2" evidence="8">
    <location>
        <begin position="2"/>
        <end position="203"/>
    </location>
</feature>
<dbReference type="InterPro" id="IPR029055">
    <property type="entry name" value="Ntn_hydrolases_N"/>
</dbReference>
<dbReference type="PANTHER" id="PTHR43284:SF1">
    <property type="entry name" value="ASPARAGINE SYNTHETASE"/>
    <property type="match status" value="1"/>
</dbReference>
<evidence type="ECO:0000256" key="3">
    <source>
        <dbReference type="ARBA" id="ARBA00012737"/>
    </source>
</evidence>
<dbReference type="InterPro" id="IPR033738">
    <property type="entry name" value="AsnB_N"/>
</dbReference>
<evidence type="ECO:0000256" key="1">
    <source>
        <dbReference type="ARBA" id="ARBA00005187"/>
    </source>
</evidence>
<name>A0ABW5VI05_9FLAO</name>
<dbReference type="InterPro" id="IPR006426">
    <property type="entry name" value="Asn_synth_AEB"/>
</dbReference>
<dbReference type="Gene3D" id="3.60.20.10">
    <property type="entry name" value="Glutamine Phosphoribosylpyrophosphate, subunit 1, domain 1"/>
    <property type="match status" value="1"/>
</dbReference>
<dbReference type="InterPro" id="IPR001962">
    <property type="entry name" value="Asn_synthase"/>
</dbReference>
<evidence type="ECO:0000259" key="8">
    <source>
        <dbReference type="PROSITE" id="PS51278"/>
    </source>
</evidence>
<dbReference type="CDD" id="cd00712">
    <property type="entry name" value="AsnB"/>
    <property type="match status" value="1"/>
</dbReference>
<reference evidence="10" key="1">
    <citation type="journal article" date="2019" name="Int. J. Syst. Evol. Microbiol.">
        <title>The Global Catalogue of Microorganisms (GCM) 10K type strain sequencing project: providing services to taxonomists for standard genome sequencing and annotation.</title>
        <authorList>
            <consortium name="The Broad Institute Genomics Platform"/>
            <consortium name="The Broad Institute Genome Sequencing Center for Infectious Disease"/>
            <person name="Wu L."/>
            <person name="Ma J."/>
        </authorList>
    </citation>
    <scope>NUCLEOTIDE SEQUENCE [LARGE SCALE GENOMIC DNA]</scope>
    <source>
        <strain evidence="10">KCTC 52924</strain>
    </source>
</reference>
<keyword evidence="9" id="KW-0436">Ligase</keyword>
<evidence type="ECO:0000256" key="2">
    <source>
        <dbReference type="ARBA" id="ARBA00005752"/>
    </source>
</evidence>
<dbReference type="Pfam" id="PF00733">
    <property type="entry name" value="Asn_synthase"/>
    <property type="match status" value="1"/>
</dbReference>
<comment type="catalytic activity">
    <reaction evidence="7">
        <text>L-aspartate + L-glutamine + ATP + H2O = L-asparagine + L-glutamate + AMP + diphosphate + H(+)</text>
        <dbReference type="Rhea" id="RHEA:12228"/>
        <dbReference type="ChEBI" id="CHEBI:15377"/>
        <dbReference type="ChEBI" id="CHEBI:15378"/>
        <dbReference type="ChEBI" id="CHEBI:29985"/>
        <dbReference type="ChEBI" id="CHEBI:29991"/>
        <dbReference type="ChEBI" id="CHEBI:30616"/>
        <dbReference type="ChEBI" id="CHEBI:33019"/>
        <dbReference type="ChEBI" id="CHEBI:58048"/>
        <dbReference type="ChEBI" id="CHEBI:58359"/>
        <dbReference type="ChEBI" id="CHEBI:456215"/>
        <dbReference type="EC" id="6.3.5.4"/>
    </reaction>
</comment>
<comment type="pathway">
    <text evidence="1">Amino-acid biosynthesis; L-asparagine biosynthesis; L-asparagine from L-aspartate (L-Gln route): step 1/1.</text>
</comment>
<dbReference type="PIRSF" id="PIRSF001589">
    <property type="entry name" value="Asn_synthetase_glu-h"/>
    <property type="match status" value="1"/>
</dbReference>
<comment type="caution">
    <text evidence="9">The sequence shown here is derived from an EMBL/GenBank/DDBJ whole genome shotgun (WGS) entry which is preliminary data.</text>
</comment>
<evidence type="ECO:0000313" key="9">
    <source>
        <dbReference type="EMBL" id="MFD2790559.1"/>
    </source>
</evidence>
<gene>
    <name evidence="9" type="primary">asnB</name>
    <name evidence="9" type="ORF">ACFS1K_12370</name>
</gene>
<dbReference type="InterPro" id="IPR017932">
    <property type="entry name" value="GATase_2_dom"/>
</dbReference>
<dbReference type="Gene3D" id="3.40.50.620">
    <property type="entry name" value="HUPs"/>
    <property type="match status" value="1"/>
</dbReference>
<dbReference type="InterPro" id="IPR051786">
    <property type="entry name" value="ASN_synthetase/amidase"/>
</dbReference>